<dbReference type="InterPro" id="IPR006224">
    <property type="entry name" value="PsdUridine_synth_RluA-like_CS"/>
</dbReference>
<dbReference type="GO" id="GO:0003723">
    <property type="term" value="F:RNA binding"/>
    <property type="evidence" value="ECO:0007669"/>
    <property type="project" value="UniProtKB-KW"/>
</dbReference>
<protein>
    <recommendedName>
        <fullName evidence="4">RNA pseudouridylate synthase</fullName>
    </recommendedName>
    <alternativeName>
        <fullName evidence="5">RNA-uridine isomerase</fullName>
    </alternativeName>
</protein>
<organism evidence="8 9">
    <name type="scientific">Campylobacter gracilis RM3268</name>
    <dbReference type="NCBI Taxonomy" id="553220"/>
    <lineage>
        <taxon>Bacteria</taxon>
        <taxon>Pseudomonadati</taxon>
        <taxon>Campylobacterota</taxon>
        <taxon>Epsilonproteobacteria</taxon>
        <taxon>Campylobacterales</taxon>
        <taxon>Campylobacteraceae</taxon>
        <taxon>Campylobacter</taxon>
    </lineage>
</organism>
<dbReference type="InterPro" id="IPR050188">
    <property type="entry name" value="RluA_PseudoU_synthase"/>
</dbReference>
<dbReference type="SUPFAM" id="SSF55120">
    <property type="entry name" value="Pseudouridine synthase"/>
    <property type="match status" value="2"/>
</dbReference>
<dbReference type="Pfam" id="PF01479">
    <property type="entry name" value="S4"/>
    <property type="match status" value="1"/>
</dbReference>
<evidence type="ECO:0000259" key="7">
    <source>
        <dbReference type="SMART" id="SM00363"/>
    </source>
</evidence>
<gene>
    <name evidence="8" type="ORF">CAMGR0001_1543</name>
</gene>
<evidence type="ECO:0000256" key="3">
    <source>
        <dbReference type="ARBA" id="ARBA00023235"/>
    </source>
</evidence>
<dbReference type="PANTHER" id="PTHR21600">
    <property type="entry name" value="MITOCHONDRIAL RNA PSEUDOURIDINE SYNTHASE"/>
    <property type="match status" value="1"/>
</dbReference>
<feature type="domain" description="RNA-binding S4" evidence="7">
    <location>
        <begin position="10"/>
        <end position="67"/>
    </location>
</feature>
<keyword evidence="3 8" id="KW-0413">Isomerase</keyword>
<evidence type="ECO:0000256" key="4">
    <source>
        <dbReference type="ARBA" id="ARBA00031870"/>
    </source>
</evidence>
<accession>C8PJZ2</accession>
<dbReference type="GO" id="GO:0120159">
    <property type="term" value="F:rRNA pseudouridine synthase activity"/>
    <property type="evidence" value="ECO:0007669"/>
    <property type="project" value="UniProtKB-ARBA"/>
</dbReference>
<dbReference type="SUPFAM" id="SSF55174">
    <property type="entry name" value="Alpha-L RNA-binding motif"/>
    <property type="match status" value="1"/>
</dbReference>
<reference evidence="8 9" key="1">
    <citation type="submission" date="2009-07" db="EMBL/GenBank/DDBJ databases">
        <authorList>
            <person name="Madupu R."/>
            <person name="Sebastian Y."/>
            <person name="Durkin A.S."/>
            <person name="Torralba M."/>
            <person name="Methe B."/>
            <person name="Sutton G.G."/>
            <person name="Strausberg R.L."/>
            <person name="Nelson K.E."/>
        </authorList>
    </citation>
    <scope>NUCLEOTIDE SEQUENCE [LARGE SCALE GENOMIC DNA]</scope>
    <source>
        <strain evidence="8 9">RM3268</strain>
    </source>
</reference>
<dbReference type="Proteomes" id="UP000005709">
    <property type="component" value="Unassembled WGS sequence"/>
</dbReference>
<keyword evidence="6" id="KW-0694">RNA-binding</keyword>
<evidence type="ECO:0000256" key="6">
    <source>
        <dbReference type="PROSITE-ProRule" id="PRU00182"/>
    </source>
</evidence>
<dbReference type="PANTHER" id="PTHR21600:SF44">
    <property type="entry name" value="RIBOSOMAL LARGE SUBUNIT PSEUDOURIDINE SYNTHASE D"/>
    <property type="match status" value="1"/>
</dbReference>
<dbReference type="CDD" id="cd02869">
    <property type="entry name" value="PseudoU_synth_RluA_like"/>
    <property type="match status" value="1"/>
</dbReference>
<comment type="similarity">
    <text evidence="2">Belongs to the pseudouridine synthase RluA family.</text>
</comment>
<dbReference type="Gene3D" id="3.10.290.10">
    <property type="entry name" value="RNA-binding S4 domain"/>
    <property type="match status" value="1"/>
</dbReference>
<dbReference type="AlphaFoldDB" id="C8PJZ2"/>
<evidence type="ECO:0000256" key="1">
    <source>
        <dbReference type="ARBA" id="ARBA00000073"/>
    </source>
</evidence>
<sequence>MDNLIAQCSERLDVFLSSQLGISRNQISNLIKSAAVRVNGAVQTKPGYKLSAGELVRIDYPASAPQQTSAERLNFDVEILYEDDDLLVVNKPAGLTVHPAASVKEPTLVDWLKSRGYLLSTLGGELRAGIVHRLDKLTSGALLVAKNNAAHAALSAQLSDKSMGRIYLALIDLPLKEPCVIERPISRNPANRLKMGIVPGGRSAKSAFYEILSGAELTELQNSAERCDEILGAGDGTAANASASRISTEEKILGDAMDKISTGDANKISAVSTGKDKILNASRDADASKILATHASANPNAGTDKILNNRADNVDEISNNCMQSADKILIQSADKIPNNRADNADKILTADMSADQTQTARLAENKALNFKNPAQNYKLPPINLKSFNLVAAKLFTGRTHQIRVHLSSINRHILGDHLYGFKSENAKISRILLHAYLLYFIHPRSGKEVKICAGLPSEFLNFTTNQKVKDEIYEKILPTNVERYFSDISGWLRYV</sequence>
<dbReference type="eggNOG" id="COG0564">
    <property type="taxonomic scope" value="Bacteria"/>
</dbReference>
<evidence type="ECO:0000313" key="8">
    <source>
        <dbReference type="EMBL" id="EEV17247.1"/>
    </source>
</evidence>
<dbReference type="InterPro" id="IPR006145">
    <property type="entry name" value="PsdUridine_synth_RsuA/RluA"/>
</dbReference>
<dbReference type="EMBL" id="ACYG01000027">
    <property type="protein sequence ID" value="EEV17247.1"/>
    <property type="molecule type" value="Genomic_DNA"/>
</dbReference>
<evidence type="ECO:0000313" key="9">
    <source>
        <dbReference type="Proteomes" id="UP000005709"/>
    </source>
</evidence>
<dbReference type="InterPro" id="IPR002942">
    <property type="entry name" value="S4_RNA-bd"/>
</dbReference>
<dbReference type="CDD" id="cd00165">
    <property type="entry name" value="S4"/>
    <property type="match status" value="1"/>
</dbReference>
<dbReference type="Pfam" id="PF00849">
    <property type="entry name" value="PseudoU_synth_2"/>
    <property type="match status" value="1"/>
</dbReference>
<dbReference type="Gene3D" id="3.30.2350.10">
    <property type="entry name" value="Pseudouridine synthase"/>
    <property type="match status" value="2"/>
</dbReference>
<dbReference type="InterPro" id="IPR020103">
    <property type="entry name" value="PsdUridine_synth_cat_dom_sf"/>
</dbReference>
<dbReference type="PROSITE" id="PS01129">
    <property type="entry name" value="PSI_RLU"/>
    <property type="match status" value="1"/>
</dbReference>
<name>C8PJZ2_9BACT</name>
<dbReference type="STRING" id="824.CGRAC_0703"/>
<evidence type="ECO:0000256" key="5">
    <source>
        <dbReference type="ARBA" id="ARBA00033164"/>
    </source>
</evidence>
<dbReference type="SMART" id="SM00363">
    <property type="entry name" value="S4"/>
    <property type="match status" value="1"/>
</dbReference>
<comment type="catalytic activity">
    <reaction evidence="1">
        <text>a uridine in RNA = a pseudouridine in RNA</text>
        <dbReference type="Rhea" id="RHEA:48348"/>
        <dbReference type="Rhea" id="RHEA-COMP:12068"/>
        <dbReference type="Rhea" id="RHEA-COMP:12069"/>
        <dbReference type="ChEBI" id="CHEBI:65314"/>
        <dbReference type="ChEBI" id="CHEBI:65315"/>
    </reaction>
</comment>
<keyword evidence="9" id="KW-1185">Reference proteome</keyword>
<proteinExistence type="inferred from homology"/>
<dbReference type="GO" id="GO:0000455">
    <property type="term" value="P:enzyme-directed rRNA pseudouridine synthesis"/>
    <property type="evidence" value="ECO:0007669"/>
    <property type="project" value="TreeGrafter"/>
</dbReference>
<dbReference type="PROSITE" id="PS50889">
    <property type="entry name" value="S4"/>
    <property type="match status" value="1"/>
</dbReference>
<comment type="caution">
    <text evidence="8">The sequence shown here is derived from an EMBL/GenBank/DDBJ whole genome shotgun (WGS) entry which is preliminary data.</text>
</comment>
<evidence type="ECO:0000256" key="2">
    <source>
        <dbReference type="ARBA" id="ARBA00010876"/>
    </source>
</evidence>
<dbReference type="InterPro" id="IPR036986">
    <property type="entry name" value="S4_RNA-bd_sf"/>
</dbReference>